<evidence type="ECO:0000313" key="3">
    <source>
        <dbReference type="Proteomes" id="UP000286045"/>
    </source>
</evidence>
<feature type="region of interest" description="Disordered" evidence="1">
    <location>
        <begin position="158"/>
        <end position="183"/>
    </location>
</feature>
<dbReference type="EMBL" id="RYZI01000008">
    <property type="protein sequence ID" value="RWA14407.1"/>
    <property type="molecule type" value="Genomic_DNA"/>
</dbReference>
<keyword evidence="3" id="KW-1185">Reference proteome</keyword>
<accession>A0A439DJ10</accession>
<name>A0A439DJ10_9PEZI</name>
<reference evidence="2 3" key="1">
    <citation type="submission" date="2018-12" db="EMBL/GenBank/DDBJ databases">
        <title>Draft genome sequence of Xylaria grammica IHI A82.</title>
        <authorList>
            <person name="Buettner E."/>
            <person name="Kellner H."/>
        </authorList>
    </citation>
    <scope>NUCLEOTIDE SEQUENCE [LARGE SCALE GENOMIC DNA]</scope>
    <source>
        <strain evidence="2 3">IHI A82</strain>
    </source>
</reference>
<organism evidence="2 3">
    <name type="scientific">Xylaria grammica</name>
    <dbReference type="NCBI Taxonomy" id="363999"/>
    <lineage>
        <taxon>Eukaryota</taxon>
        <taxon>Fungi</taxon>
        <taxon>Dikarya</taxon>
        <taxon>Ascomycota</taxon>
        <taxon>Pezizomycotina</taxon>
        <taxon>Sordariomycetes</taxon>
        <taxon>Xylariomycetidae</taxon>
        <taxon>Xylariales</taxon>
        <taxon>Xylariaceae</taxon>
        <taxon>Xylaria</taxon>
    </lineage>
</organism>
<proteinExistence type="predicted"/>
<dbReference type="AlphaFoldDB" id="A0A439DJ10"/>
<dbReference type="Proteomes" id="UP000286045">
    <property type="component" value="Unassembled WGS sequence"/>
</dbReference>
<sequence length="352" mass="38434">MSLHGANRSNHLARIVPNLTRLIQDDFTNMASYTNNGYGGNAAGTDLNSPVAMAGGVSALNYEDSDLNAITRSQMNQDLIAYRYDLEFCQTQLTTQPDLSPQEIRTLQIRILDCGHNIRHCKHRIQILDAQARLGVASYSTSAFRGTGAAAYRSGGTAMASSKHKRQRIRKSEGGEFGSMGDPNGELTGVAAGGEVDVDADADADDSIMAVGTGASPTASPGAPTHALQRLGYWDCRLCRSRKYLEAGPNRVPSAPCKWPLKDISKMINHFLDLHTEHTPGERCNELGDALARNRGPFEYWLTRTKGQELESVELVNDYIRMLQEGSLPDAMRGLLRAATLFPNTVSNSYKK</sequence>
<gene>
    <name evidence="2" type="ORF">EKO27_g700</name>
</gene>
<evidence type="ECO:0000256" key="1">
    <source>
        <dbReference type="SAM" id="MobiDB-lite"/>
    </source>
</evidence>
<protein>
    <submittedName>
        <fullName evidence="2">Uncharacterized protein</fullName>
    </submittedName>
</protein>
<evidence type="ECO:0000313" key="2">
    <source>
        <dbReference type="EMBL" id="RWA14407.1"/>
    </source>
</evidence>
<dbReference type="STRING" id="363999.A0A439DJ10"/>
<comment type="caution">
    <text evidence="2">The sequence shown here is derived from an EMBL/GenBank/DDBJ whole genome shotgun (WGS) entry which is preliminary data.</text>
</comment>